<sequence>MAAKFDGGAYLSSFVDAVLDNLSKILEDESVLYGNHSAMEFLQRLEECLLDVGPVLDDAELKQFTDKRVKKWLVDLQDALYSADDFLDELSTKAATATPRDLGISSYCSSLVDSILEDTRDIENIVGRLESAVARKNSLRLKEGAKVDMSSRIPSTHLVVSSDIFGRDKDEEKVIELLLDDTYRAESAVTVIPIWGMGGIGKTTLAQLVYSNAKVVEKFTTRAWVCVAESFDPVGLTRTILQKISPNSSFNTDDFDSLQTRLKEALTGKTFLVVLDDVWHDQKDKWEHLLKPFQYGNHGSKILLTTRSEKVASVVATTELHYQLSFLSDEDCWSVFLKQAHLSTDSINPTLEKIGRDIVRKCDGLPLAAQGLGGLLRGNSDVKSWNLILKSEIWEFSDDTIQIVPALRISYYYLPSCLKRCFVYCSLFPKDYEFDKGELILLWMAENLLQPVEKRTPEEVGDKYFDELVSRSFMQPHTTYFGEKRFVMHDLVHDLAMMFAGEFCSRAEDHEKAVQISIKTRHLSHIAQEDYPISKLLEVRDRVKNTRAFLKINSNPWMSFNMDDAACFLSELKYLRALSFRSIGLELLPDSIGELIHLRYLNLSFSDIVSLPESLGRLYNLQTLKLYQCYMLKLLPDSMQDLVNLRHLDIRGTPLNEMPRGMSKLKSLQFLSDFAVGKHEGNKIKELGTLANLQHSICIYHLENVVNSNEASEAKMSDKDGLDHLTLYWSWRWDRDENIVDFQNEEDVLDKLRPHSNLKHLLIQGYMGTAFPDWLGRFSYDNITHITLSHCRNCGVLPSLGQLPFLKHLSISNFSRLGIVGVEFYRDDESCLETPFPMLETLCFDSLSCWKEWHSMELNAFPQLRELTIRYCRMLRGDLPNYLPSLQSLEIGNCKELSCSLPRAPALTKLNMTDLYKKAGEGNLLAELAMEAIKQRQLIYLTFLSISDCSSHILFPVSAIPPSLHKFKIQRCRRLEFQMDGQHHSLQELEIINSCDSVTSFSLLDAFPNLKDVEIRNCEKMECIVVSGSLSCLRSFTIRDCGSLKSVWSIWMAAPQLENLSLLGCPEIEFSAAAAGDPHRCLRSLKISYSDKLVSCATFMNSQFHGLTHLEIYGECESVKCLPKEGWLPASLEHLELNYIESVETLECKGLAHLTSLKQLTIGSCPELENIEGEKLPASLLRLNINETPLLGKQCEMKDPQVWPKISHIQEIRVDFQLIS</sequence>
<comment type="caution">
    <text evidence="10">The sequence shown here is derived from an EMBL/GenBank/DDBJ whole genome shotgun (WGS) entry which is preliminary data.</text>
</comment>
<dbReference type="InterPro" id="IPR003591">
    <property type="entry name" value="Leu-rich_rpt_typical-subtyp"/>
</dbReference>
<keyword evidence="11" id="KW-1185">Reference proteome</keyword>
<keyword evidence="1" id="KW-0433">Leucine-rich repeat</keyword>
<keyword evidence="5" id="KW-0067">ATP-binding</keyword>
<feature type="domain" description="NB-ARC" evidence="6">
    <location>
        <begin position="171"/>
        <end position="340"/>
    </location>
</feature>
<dbReference type="PANTHER" id="PTHR36766:SF51">
    <property type="entry name" value="DISEASE RESISTANCE RPP13-LIKE PROTEIN 1"/>
    <property type="match status" value="1"/>
</dbReference>
<dbReference type="Gene3D" id="1.20.5.4130">
    <property type="match status" value="1"/>
</dbReference>
<protein>
    <recommendedName>
        <fullName evidence="12">Disease resistance RPP13-like protein 1</fullName>
    </recommendedName>
</protein>
<dbReference type="PANTHER" id="PTHR36766">
    <property type="entry name" value="PLANT BROAD-SPECTRUM MILDEW RESISTANCE PROTEIN RPW8"/>
    <property type="match status" value="1"/>
</dbReference>
<evidence type="ECO:0000313" key="10">
    <source>
        <dbReference type="EMBL" id="MED6159232.1"/>
    </source>
</evidence>
<feature type="domain" description="R13L1/DRL21-like LRR repeat region" evidence="9">
    <location>
        <begin position="684"/>
        <end position="813"/>
    </location>
</feature>
<dbReference type="InterPro" id="IPR041118">
    <property type="entry name" value="Rx_N"/>
</dbReference>
<dbReference type="Pfam" id="PF00931">
    <property type="entry name" value="NB-ARC"/>
    <property type="match status" value="1"/>
</dbReference>
<evidence type="ECO:0000256" key="5">
    <source>
        <dbReference type="ARBA" id="ARBA00022840"/>
    </source>
</evidence>
<evidence type="ECO:0000256" key="2">
    <source>
        <dbReference type="ARBA" id="ARBA00022737"/>
    </source>
</evidence>
<evidence type="ECO:0000259" key="7">
    <source>
        <dbReference type="Pfam" id="PF18052"/>
    </source>
</evidence>
<dbReference type="Gene3D" id="1.10.10.10">
    <property type="entry name" value="Winged helix-like DNA-binding domain superfamily/Winged helix DNA-binding domain"/>
    <property type="match status" value="1"/>
</dbReference>
<name>A0ABU6UD90_9FABA</name>
<keyword evidence="4" id="KW-0611">Plant defense</keyword>
<dbReference type="InterPro" id="IPR002182">
    <property type="entry name" value="NB-ARC"/>
</dbReference>
<dbReference type="Pfam" id="PF13855">
    <property type="entry name" value="LRR_8"/>
    <property type="match status" value="1"/>
</dbReference>
<dbReference type="Gene3D" id="3.40.50.300">
    <property type="entry name" value="P-loop containing nucleotide triphosphate hydrolases"/>
    <property type="match status" value="1"/>
</dbReference>
<evidence type="ECO:0000256" key="3">
    <source>
        <dbReference type="ARBA" id="ARBA00022741"/>
    </source>
</evidence>
<evidence type="ECO:0000259" key="6">
    <source>
        <dbReference type="Pfam" id="PF00931"/>
    </source>
</evidence>
<dbReference type="SMART" id="SM00369">
    <property type="entry name" value="LRR_TYP"/>
    <property type="match status" value="2"/>
</dbReference>
<feature type="domain" description="Disease resistance N-terminal" evidence="7">
    <location>
        <begin position="14"/>
        <end position="97"/>
    </location>
</feature>
<accession>A0ABU6UD90</accession>
<dbReference type="Gene3D" id="1.10.8.430">
    <property type="entry name" value="Helical domain of apoptotic protease-activating factors"/>
    <property type="match status" value="1"/>
</dbReference>
<dbReference type="PRINTS" id="PR00364">
    <property type="entry name" value="DISEASERSIST"/>
</dbReference>
<evidence type="ECO:0000259" key="9">
    <source>
        <dbReference type="Pfam" id="PF25019"/>
    </source>
</evidence>
<gene>
    <name evidence="10" type="ORF">PIB30_040437</name>
</gene>
<evidence type="ECO:0000259" key="8">
    <source>
        <dbReference type="Pfam" id="PF23559"/>
    </source>
</evidence>
<keyword evidence="3" id="KW-0547">Nucleotide-binding</keyword>
<dbReference type="InterPro" id="IPR042197">
    <property type="entry name" value="Apaf_helical"/>
</dbReference>
<evidence type="ECO:0000256" key="4">
    <source>
        <dbReference type="ARBA" id="ARBA00022821"/>
    </source>
</evidence>
<evidence type="ECO:0000256" key="1">
    <source>
        <dbReference type="ARBA" id="ARBA00022614"/>
    </source>
</evidence>
<organism evidence="10 11">
    <name type="scientific">Stylosanthes scabra</name>
    <dbReference type="NCBI Taxonomy" id="79078"/>
    <lineage>
        <taxon>Eukaryota</taxon>
        <taxon>Viridiplantae</taxon>
        <taxon>Streptophyta</taxon>
        <taxon>Embryophyta</taxon>
        <taxon>Tracheophyta</taxon>
        <taxon>Spermatophyta</taxon>
        <taxon>Magnoliopsida</taxon>
        <taxon>eudicotyledons</taxon>
        <taxon>Gunneridae</taxon>
        <taxon>Pentapetalae</taxon>
        <taxon>rosids</taxon>
        <taxon>fabids</taxon>
        <taxon>Fabales</taxon>
        <taxon>Fabaceae</taxon>
        <taxon>Papilionoideae</taxon>
        <taxon>50 kb inversion clade</taxon>
        <taxon>dalbergioids sensu lato</taxon>
        <taxon>Dalbergieae</taxon>
        <taxon>Pterocarpus clade</taxon>
        <taxon>Stylosanthes</taxon>
    </lineage>
</organism>
<evidence type="ECO:0008006" key="12">
    <source>
        <dbReference type="Google" id="ProtNLM"/>
    </source>
</evidence>
<dbReference type="Pfam" id="PF18052">
    <property type="entry name" value="Rx_N"/>
    <property type="match status" value="1"/>
</dbReference>
<dbReference type="SUPFAM" id="SSF52058">
    <property type="entry name" value="L domain-like"/>
    <property type="match status" value="2"/>
</dbReference>
<dbReference type="InterPro" id="IPR027417">
    <property type="entry name" value="P-loop_NTPase"/>
</dbReference>
<dbReference type="Pfam" id="PF25019">
    <property type="entry name" value="LRR_R13L1-DRL21"/>
    <property type="match status" value="1"/>
</dbReference>
<dbReference type="InterPro" id="IPR036388">
    <property type="entry name" value="WH-like_DNA-bd_sf"/>
</dbReference>
<dbReference type="InterPro" id="IPR032675">
    <property type="entry name" value="LRR_dom_sf"/>
</dbReference>
<dbReference type="EMBL" id="JASCZI010121047">
    <property type="protein sequence ID" value="MED6159232.1"/>
    <property type="molecule type" value="Genomic_DNA"/>
</dbReference>
<reference evidence="10 11" key="1">
    <citation type="journal article" date="2023" name="Plants (Basel)">
        <title>Bridging the Gap: Combining Genomics and Transcriptomics Approaches to Understand Stylosanthes scabra, an Orphan Legume from the Brazilian Caatinga.</title>
        <authorList>
            <person name="Ferreira-Neto J.R.C."/>
            <person name="da Silva M.D."/>
            <person name="Binneck E."/>
            <person name="de Melo N.F."/>
            <person name="da Silva R.H."/>
            <person name="de Melo A.L.T.M."/>
            <person name="Pandolfi V."/>
            <person name="Bustamante F.O."/>
            <person name="Brasileiro-Vidal A.C."/>
            <person name="Benko-Iseppon A.M."/>
        </authorList>
    </citation>
    <scope>NUCLEOTIDE SEQUENCE [LARGE SCALE GENOMIC DNA]</scope>
    <source>
        <tissue evidence="10">Leaves</tissue>
    </source>
</reference>
<dbReference type="Proteomes" id="UP001341840">
    <property type="component" value="Unassembled WGS sequence"/>
</dbReference>
<dbReference type="Pfam" id="PF23559">
    <property type="entry name" value="WHD_DRP"/>
    <property type="match status" value="1"/>
</dbReference>
<keyword evidence="2" id="KW-0677">Repeat</keyword>
<dbReference type="InterPro" id="IPR001611">
    <property type="entry name" value="Leu-rich_rpt"/>
</dbReference>
<dbReference type="Gene3D" id="3.80.10.10">
    <property type="entry name" value="Ribonuclease Inhibitor"/>
    <property type="match status" value="2"/>
</dbReference>
<proteinExistence type="predicted"/>
<dbReference type="InterPro" id="IPR056789">
    <property type="entry name" value="LRR_R13L1-DRL21"/>
</dbReference>
<dbReference type="InterPro" id="IPR058922">
    <property type="entry name" value="WHD_DRP"/>
</dbReference>
<feature type="domain" description="Disease resistance protein winged helix" evidence="8">
    <location>
        <begin position="427"/>
        <end position="496"/>
    </location>
</feature>
<dbReference type="SUPFAM" id="SSF52540">
    <property type="entry name" value="P-loop containing nucleoside triphosphate hydrolases"/>
    <property type="match status" value="1"/>
</dbReference>
<evidence type="ECO:0000313" key="11">
    <source>
        <dbReference type="Proteomes" id="UP001341840"/>
    </source>
</evidence>